<sequence length="364" mass="40328">MDEVRIGIIGLGGMARWHMQQFAATEGVRIAAICDVNPQALEETGDKLNLPADKRYTDYAALIQDPDIDGIVSVTPNNTHAVILKACIEAGKPLYAEKPLTRTFEEAVEVLELYRQKPIPCIINFSYRNVPAFQRIKRMIEEGQIGAVHHMFVQYLQEWGSSPFNTPFVWRFDAEVTGTGTLGDLGSHMIDLSQYLGGSSIQGLQAMLSTIIPQRPDPATQEPVDVKVDDLACWNGRFEDGSIGVFQTSRNAIGSGNQHEITIYGDLGTLHASTLNEHQVKWTSKKEGVEGSFTETLEIPSDEGLHPWSAFARIIRGEEVEGFASLEEGYRNQLVLEAVVRSDRDRAWVEVDDLNLAKITEVAG</sequence>
<dbReference type="AlphaFoldDB" id="A0A172TIK5"/>
<gene>
    <name evidence="4" type="ORF">SY83_10460</name>
</gene>
<dbReference type="RefSeq" id="WP_068606254.1">
    <property type="nucleotide sequence ID" value="NZ_CP011388.1"/>
</dbReference>
<dbReference type="EMBL" id="CP011388">
    <property type="protein sequence ID" value="ANE46623.1"/>
    <property type="molecule type" value="Genomic_DNA"/>
</dbReference>
<dbReference type="Gene3D" id="3.40.50.720">
    <property type="entry name" value="NAD(P)-binding Rossmann-like Domain"/>
    <property type="match status" value="1"/>
</dbReference>
<dbReference type="Pfam" id="PF01408">
    <property type="entry name" value="GFO_IDH_MocA"/>
    <property type="match status" value="1"/>
</dbReference>
<evidence type="ECO:0000313" key="5">
    <source>
        <dbReference type="Proteomes" id="UP000076927"/>
    </source>
</evidence>
<dbReference type="InterPro" id="IPR055170">
    <property type="entry name" value="GFO_IDH_MocA-like_dom"/>
</dbReference>
<evidence type="ECO:0000259" key="2">
    <source>
        <dbReference type="Pfam" id="PF01408"/>
    </source>
</evidence>
<reference evidence="4 5" key="1">
    <citation type="submission" date="2015-01" db="EMBL/GenBank/DDBJ databases">
        <title>Paenibacillus swuensis/DY6/whole genome sequencing.</title>
        <authorList>
            <person name="Kim M.K."/>
            <person name="Srinivasan S."/>
            <person name="Lee J.-J."/>
        </authorList>
    </citation>
    <scope>NUCLEOTIDE SEQUENCE [LARGE SCALE GENOMIC DNA]</scope>
    <source>
        <strain evidence="4 5">DY6</strain>
    </source>
</reference>
<dbReference type="STRING" id="1178515.SY83_10460"/>
<dbReference type="Pfam" id="PF22725">
    <property type="entry name" value="GFO_IDH_MocA_C3"/>
    <property type="match status" value="1"/>
</dbReference>
<protein>
    <recommendedName>
        <fullName evidence="6">Oxidoreductase</fullName>
    </recommendedName>
</protein>
<evidence type="ECO:0000313" key="4">
    <source>
        <dbReference type="EMBL" id="ANE46623.1"/>
    </source>
</evidence>
<dbReference type="Gene3D" id="3.30.360.10">
    <property type="entry name" value="Dihydrodipicolinate Reductase, domain 2"/>
    <property type="match status" value="1"/>
</dbReference>
<keyword evidence="1" id="KW-0560">Oxidoreductase</keyword>
<dbReference type="GO" id="GO:0016491">
    <property type="term" value="F:oxidoreductase activity"/>
    <property type="evidence" value="ECO:0007669"/>
    <property type="project" value="UniProtKB-KW"/>
</dbReference>
<proteinExistence type="predicted"/>
<evidence type="ECO:0000259" key="3">
    <source>
        <dbReference type="Pfam" id="PF22725"/>
    </source>
</evidence>
<name>A0A172TIK5_9BACL</name>
<dbReference type="InterPro" id="IPR050463">
    <property type="entry name" value="Gfo/Idh/MocA_oxidrdct_glycsds"/>
</dbReference>
<dbReference type="Proteomes" id="UP000076927">
    <property type="component" value="Chromosome"/>
</dbReference>
<accession>A0A172TIK5</accession>
<dbReference type="InterPro" id="IPR036291">
    <property type="entry name" value="NAD(P)-bd_dom_sf"/>
</dbReference>
<dbReference type="SUPFAM" id="SSF55347">
    <property type="entry name" value="Glyceraldehyde-3-phosphate dehydrogenase-like, C-terminal domain"/>
    <property type="match status" value="1"/>
</dbReference>
<dbReference type="PANTHER" id="PTHR43818">
    <property type="entry name" value="BCDNA.GH03377"/>
    <property type="match status" value="1"/>
</dbReference>
<dbReference type="KEGG" id="pswu:SY83_10460"/>
<evidence type="ECO:0000256" key="1">
    <source>
        <dbReference type="ARBA" id="ARBA00023002"/>
    </source>
</evidence>
<dbReference type="PATRIC" id="fig|1178515.4.peg.2098"/>
<organism evidence="4 5">
    <name type="scientific">Paenibacillus swuensis</name>
    <dbReference type="NCBI Taxonomy" id="1178515"/>
    <lineage>
        <taxon>Bacteria</taxon>
        <taxon>Bacillati</taxon>
        <taxon>Bacillota</taxon>
        <taxon>Bacilli</taxon>
        <taxon>Bacillales</taxon>
        <taxon>Paenibacillaceae</taxon>
        <taxon>Paenibacillus</taxon>
    </lineage>
</organism>
<dbReference type="GO" id="GO:0000166">
    <property type="term" value="F:nucleotide binding"/>
    <property type="evidence" value="ECO:0007669"/>
    <property type="project" value="InterPro"/>
</dbReference>
<dbReference type="SUPFAM" id="SSF51735">
    <property type="entry name" value="NAD(P)-binding Rossmann-fold domains"/>
    <property type="match status" value="1"/>
</dbReference>
<evidence type="ECO:0008006" key="6">
    <source>
        <dbReference type="Google" id="ProtNLM"/>
    </source>
</evidence>
<feature type="domain" description="GFO/IDH/MocA-like oxidoreductase" evidence="3">
    <location>
        <begin position="133"/>
        <end position="270"/>
    </location>
</feature>
<feature type="domain" description="Gfo/Idh/MocA-like oxidoreductase N-terminal" evidence="2">
    <location>
        <begin position="4"/>
        <end position="123"/>
    </location>
</feature>
<dbReference type="InterPro" id="IPR000683">
    <property type="entry name" value="Gfo/Idh/MocA-like_OxRdtase_N"/>
</dbReference>
<dbReference type="PANTHER" id="PTHR43818:SF11">
    <property type="entry name" value="BCDNA.GH03377"/>
    <property type="match status" value="1"/>
</dbReference>
<keyword evidence="5" id="KW-1185">Reference proteome</keyword>